<dbReference type="PROSITE" id="PS50404">
    <property type="entry name" value="GST_NTER"/>
    <property type="match status" value="1"/>
</dbReference>
<evidence type="ECO:0000259" key="4">
    <source>
        <dbReference type="PROSITE" id="PS50405"/>
    </source>
</evidence>
<dbReference type="Gene3D" id="3.40.30.10">
    <property type="entry name" value="Glutaredoxin"/>
    <property type="match status" value="1"/>
</dbReference>
<evidence type="ECO:0000313" key="5">
    <source>
        <dbReference type="EMBL" id="CAH0589991.1"/>
    </source>
</evidence>
<gene>
    <name evidence="5" type="ORF">CINC_LOCUS4591</name>
</gene>
<dbReference type="Pfam" id="PF02798">
    <property type="entry name" value="GST_N"/>
    <property type="match status" value="1"/>
</dbReference>
<dbReference type="PANTHER" id="PTHR43969">
    <property type="entry name" value="GLUTATHIONE S TRANSFERASE D10, ISOFORM A-RELATED"/>
    <property type="match status" value="1"/>
</dbReference>
<evidence type="ECO:0000256" key="1">
    <source>
        <dbReference type="ARBA" id="ARBA00011738"/>
    </source>
</evidence>
<dbReference type="FunFam" id="3.40.30.10:FF:000034">
    <property type="entry name" value="glutathione S-transferase 1"/>
    <property type="match status" value="1"/>
</dbReference>
<dbReference type="PANTHER" id="PTHR43969:SF9">
    <property type="entry name" value="GLUTATHIONE S TRANSFERASE D10, ISOFORM A-RELATED"/>
    <property type="match status" value="1"/>
</dbReference>
<dbReference type="InterPro" id="IPR036249">
    <property type="entry name" value="Thioredoxin-like_sf"/>
</dbReference>
<protein>
    <submittedName>
        <fullName evidence="5">Uncharacterized protein</fullName>
    </submittedName>
</protein>
<dbReference type="InterPro" id="IPR004046">
    <property type="entry name" value="GST_C"/>
</dbReference>
<dbReference type="InterPro" id="IPR010987">
    <property type="entry name" value="Glutathione-S-Trfase_C-like"/>
</dbReference>
<evidence type="ECO:0000256" key="2">
    <source>
        <dbReference type="RuleBase" id="RU003494"/>
    </source>
</evidence>
<dbReference type="OrthoDB" id="2309723at2759"/>
<dbReference type="InterPro" id="IPR004045">
    <property type="entry name" value="Glutathione_S-Trfase_N"/>
</dbReference>
<comment type="similarity">
    <text evidence="2">Belongs to the GST superfamily.</text>
</comment>
<accession>A0A9P0FRV2</accession>
<evidence type="ECO:0000313" key="6">
    <source>
        <dbReference type="Proteomes" id="UP001154114"/>
    </source>
</evidence>
<dbReference type="CDD" id="cd03177">
    <property type="entry name" value="GST_C_Delta_Epsilon"/>
    <property type="match status" value="1"/>
</dbReference>
<sequence>MTIKLYKLDGSPQVRPPLMLADILKLEFEPVTVNLLAGEHLKPEYVEKNPNHTIPMLEDDGYIVADSHAILMYLVDKYGQDQQQLYPKDLKLRTTVNQRLFFEASTLATARQAAMVGIFKNNATGPDEEGIKKVNELYKTLEAYLSKTKFLACDHLTIADISCVATISAVDYVVPIDAKYTKLSAWFNNLKQEQWYKNGNEPGLEIFIQYLKGMIAKNSGQA</sequence>
<dbReference type="EMBL" id="LR824021">
    <property type="protein sequence ID" value="CAH0589991.1"/>
    <property type="molecule type" value="Genomic_DNA"/>
</dbReference>
<dbReference type="GO" id="GO:0006749">
    <property type="term" value="P:glutathione metabolic process"/>
    <property type="evidence" value="ECO:0007669"/>
    <property type="project" value="TreeGrafter"/>
</dbReference>
<feature type="domain" description="GST N-terminal" evidence="3">
    <location>
        <begin position="1"/>
        <end position="82"/>
    </location>
</feature>
<comment type="subunit">
    <text evidence="1">Homodimer.</text>
</comment>
<dbReference type="SUPFAM" id="SSF52833">
    <property type="entry name" value="Thioredoxin-like"/>
    <property type="match status" value="1"/>
</dbReference>
<organism evidence="5 6">
    <name type="scientific">Chrysodeixis includens</name>
    <name type="common">Soybean looper</name>
    <name type="synonym">Pseudoplusia includens</name>
    <dbReference type="NCBI Taxonomy" id="689277"/>
    <lineage>
        <taxon>Eukaryota</taxon>
        <taxon>Metazoa</taxon>
        <taxon>Ecdysozoa</taxon>
        <taxon>Arthropoda</taxon>
        <taxon>Hexapoda</taxon>
        <taxon>Insecta</taxon>
        <taxon>Pterygota</taxon>
        <taxon>Neoptera</taxon>
        <taxon>Endopterygota</taxon>
        <taxon>Lepidoptera</taxon>
        <taxon>Glossata</taxon>
        <taxon>Ditrysia</taxon>
        <taxon>Noctuoidea</taxon>
        <taxon>Noctuidae</taxon>
        <taxon>Plusiinae</taxon>
        <taxon>Chrysodeixis</taxon>
    </lineage>
</organism>
<dbReference type="InterPro" id="IPR040079">
    <property type="entry name" value="Glutathione_S-Trfase"/>
</dbReference>
<dbReference type="Gene3D" id="1.20.1050.10">
    <property type="match status" value="1"/>
</dbReference>
<proteinExistence type="inferred from homology"/>
<dbReference type="SUPFAM" id="SSF47616">
    <property type="entry name" value="GST C-terminal domain-like"/>
    <property type="match status" value="1"/>
</dbReference>
<dbReference type="AlphaFoldDB" id="A0A9P0FRV2"/>
<keyword evidence="6" id="KW-1185">Reference proteome</keyword>
<dbReference type="SFLD" id="SFLDS00019">
    <property type="entry name" value="Glutathione_Transferase_(cytos"/>
    <property type="match status" value="1"/>
</dbReference>
<evidence type="ECO:0000259" key="3">
    <source>
        <dbReference type="PROSITE" id="PS50404"/>
    </source>
</evidence>
<dbReference type="SFLD" id="SFLDG00358">
    <property type="entry name" value="Main_(cytGST)"/>
    <property type="match status" value="1"/>
</dbReference>
<dbReference type="Pfam" id="PF00043">
    <property type="entry name" value="GST_C"/>
    <property type="match status" value="1"/>
</dbReference>
<dbReference type="GO" id="GO:0004364">
    <property type="term" value="F:glutathione transferase activity"/>
    <property type="evidence" value="ECO:0007669"/>
    <property type="project" value="TreeGrafter"/>
</dbReference>
<dbReference type="InterPro" id="IPR036282">
    <property type="entry name" value="Glutathione-S-Trfase_C_sf"/>
</dbReference>
<dbReference type="FunFam" id="1.20.1050.10:FF:000007">
    <property type="entry name" value="Glutathione S-transferase 1-1"/>
    <property type="match status" value="1"/>
</dbReference>
<dbReference type="SFLD" id="SFLDG01153">
    <property type="entry name" value="Main.4:_Theta-like"/>
    <property type="match status" value="1"/>
</dbReference>
<dbReference type="PROSITE" id="PS50405">
    <property type="entry name" value="GST_CTER"/>
    <property type="match status" value="1"/>
</dbReference>
<feature type="domain" description="GST C-terminal" evidence="4">
    <location>
        <begin position="89"/>
        <end position="214"/>
    </location>
</feature>
<reference evidence="5" key="1">
    <citation type="submission" date="2021-12" db="EMBL/GenBank/DDBJ databases">
        <authorList>
            <person name="King R."/>
        </authorList>
    </citation>
    <scope>NUCLEOTIDE SEQUENCE</scope>
</reference>
<name>A0A9P0FRV2_CHRIL</name>
<dbReference type="Proteomes" id="UP001154114">
    <property type="component" value="Chromosome 18"/>
</dbReference>